<dbReference type="PANTHER" id="PTHR10857:SF106">
    <property type="entry name" value="C2 DOMAIN-CONTAINING PROTEIN"/>
    <property type="match status" value="1"/>
</dbReference>
<protein>
    <recommendedName>
        <fullName evidence="6">Copine family protein</fullName>
    </recommendedName>
</protein>
<dbReference type="SUPFAM" id="SSF49562">
    <property type="entry name" value="C2 domain (Calcium/lipid-binding domain, CaLB)"/>
    <property type="match status" value="2"/>
</dbReference>
<evidence type="ECO:0000259" key="2">
    <source>
        <dbReference type="PROSITE" id="PS50004"/>
    </source>
</evidence>
<dbReference type="OMA" id="NKENPEC"/>
<feature type="domain" description="VWFA" evidence="3">
    <location>
        <begin position="230"/>
        <end position="445"/>
    </location>
</feature>
<accession>G0R6K8</accession>
<dbReference type="PROSITE" id="PS50004">
    <property type="entry name" value="C2"/>
    <property type="match status" value="1"/>
</dbReference>
<dbReference type="InterPro" id="IPR010734">
    <property type="entry name" value="Copine_C"/>
</dbReference>
<comment type="similarity">
    <text evidence="1">Belongs to the copine family.</text>
</comment>
<dbReference type="InterPro" id="IPR035892">
    <property type="entry name" value="C2_domain_sf"/>
</dbReference>
<evidence type="ECO:0000259" key="3">
    <source>
        <dbReference type="PROSITE" id="PS50234"/>
    </source>
</evidence>
<dbReference type="SMART" id="SM00239">
    <property type="entry name" value="C2"/>
    <property type="match status" value="1"/>
</dbReference>
<keyword evidence="5" id="KW-1185">Reference proteome</keyword>
<dbReference type="PROSITE" id="PS50234">
    <property type="entry name" value="VWFA"/>
    <property type="match status" value="1"/>
</dbReference>
<dbReference type="RefSeq" id="XP_004023783.1">
    <property type="nucleotide sequence ID" value="XM_004023734.1"/>
</dbReference>
<dbReference type="GeneID" id="14902955"/>
<dbReference type="OrthoDB" id="5855668at2759"/>
<dbReference type="Gene3D" id="2.60.40.150">
    <property type="entry name" value="C2 domain"/>
    <property type="match status" value="1"/>
</dbReference>
<dbReference type="STRING" id="857967.G0R6K8"/>
<dbReference type="InterPro" id="IPR002035">
    <property type="entry name" value="VWF_A"/>
</dbReference>
<dbReference type="Pfam" id="PF07002">
    <property type="entry name" value="Copine"/>
    <property type="match status" value="1"/>
</dbReference>
<dbReference type="GO" id="GO:0005886">
    <property type="term" value="C:plasma membrane"/>
    <property type="evidence" value="ECO:0007669"/>
    <property type="project" value="TreeGrafter"/>
</dbReference>
<dbReference type="InterPro" id="IPR045052">
    <property type="entry name" value="Copine"/>
</dbReference>
<dbReference type="InterPro" id="IPR036465">
    <property type="entry name" value="vWFA_dom_sf"/>
</dbReference>
<dbReference type="InParanoid" id="G0R6K8"/>
<dbReference type="GO" id="GO:0071277">
    <property type="term" value="P:cellular response to calcium ion"/>
    <property type="evidence" value="ECO:0007669"/>
    <property type="project" value="TreeGrafter"/>
</dbReference>
<reference evidence="4 5" key="1">
    <citation type="submission" date="2011-07" db="EMBL/GenBank/DDBJ databases">
        <authorList>
            <person name="Coyne R."/>
            <person name="Brami D."/>
            <person name="Johnson J."/>
            <person name="Hostetler J."/>
            <person name="Hannick L."/>
            <person name="Clark T."/>
            <person name="Cassidy-Hanley D."/>
            <person name="Inman J."/>
        </authorList>
    </citation>
    <scope>NUCLEOTIDE SEQUENCE [LARGE SCALE GENOMIC DNA]</scope>
    <source>
        <strain evidence="4 5">G5</strain>
    </source>
</reference>
<dbReference type="Proteomes" id="UP000008983">
    <property type="component" value="Unassembled WGS sequence"/>
</dbReference>
<dbReference type="SUPFAM" id="SSF53300">
    <property type="entry name" value="vWA-like"/>
    <property type="match status" value="1"/>
</dbReference>
<dbReference type="Pfam" id="PF00168">
    <property type="entry name" value="C2"/>
    <property type="match status" value="2"/>
</dbReference>
<evidence type="ECO:0000256" key="1">
    <source>
        <dbReference type="ARBA" id="ARBA00009048"/>
    </source>
</evidence>
<dbReference type="Gene3D" id="3.40.50.410">
    <property type="entry name" value="von Willebrand factor, type A domain"/>
    <property type="match status" value="1"/>
</dbReference>
<dbReference type="AlphaFoldDB" id="G0R6K8"/>
<dbReference type="EMBL" id="GL984405">
    <property type="protein sequence ID" value="EGR26899.1"/>
    <property type="molecule type" value="Genomic_DNA"/>
</dbReference>
<dbReference type="SMART" id="SM00327">
    <property type="entry name" value="VWA"/>
    <property type="match status" value="1"/>
</dbReference>
<dbReference type="eggNOG" id="KOG1327">
    <property type="taxonomic scope" value="Eukaryota"/>
</dbReference>
<organism evidence="4 5">
    <name type="scientific">Ichthyophthirius multifiliis</name>
    <name type="common">White spot disease agent</name>
    <name type="synonym">Ich</name>
    <dbReference type="NCBI Taxonomy" id="5932"/>
    <lineage>
        <taxon>Eukaryota</taxon>
        <taxon>Sar</taxon>
        <taxon>Alveolata</taxon>
        <taxon>Ciliophora</taxon>
        <taxon>Intramacronucleata</taxon>
        <taxon>Oligohymenophorea</taxon>
        <taxon>Hymenostomatida</taxon>
        <taxon>Ophryoglenina</taxon>
        <taxon>Ichthyophthirius</taxon>
    </lineage>
</organism>
<evidence type="ECO:0008006" key="6">
    <source>
        <dbReference type="Google" id="ProtNLM"/>
    </source>
</evidence>
<proteinExistence type="inferred from homology"/>
<evidence type="ECO:0000313" key="4">
    <source>
        <dbReference type="EMBL" id="EGR26899.1"/>
    </source>
</evidence>
<gene>
    <name evidence="4" type="ORF">IMG5_205790</name>
</gene>
<dbReference type="GO" id="GO:0005544">
    <property type="term" value="F:calcium-dependent phospholipid binding"/>
    <property type="evidence" value="ECO:0007669"/>
    <property type="project" value="InterPro"/>
</dbReference>
<dbReference type="InterPro" id="IPR000008">
    <property type="entry name" value="C2_dom"/>
</dbReference>
<dbReference type="PANTHER" id="PTHR10857">
    <property type="entry name" value="COPINE"/>
    <property type="match status" value="1"/>
</dbReference>
<evidence type="ECO:0000313" key="5">
    <source>
        <dbReference type="Proteomes" id="UP000008983"/>
    </source>
</evidence>
<sequence>MSQQILMEINFNAIGLPTGKNVFLKVFYIDNSNTYKPLGETEILEGDPNPKWQKAFRMEYVFQRRQNLRLEVYDKGFFSTSQLGTCETTLSQIMTSINNNFKIPLEDKNNKQIGDIFGRVSTIASNVVQWQWSGKNVKNVELFSKTDSVLQLYYLYEENGKEIRVQIKETENLQNNINPQWARFDVSLALLCRNDLNRKFLLVVKDWGKKNYTYIGEQFADYLIGGQQINVVAAIDYTASNGEYTDNYSLHSQDFQKNQYLITLTNVCDLLLDYDNDKKIQMFGFGGVPKFPNYTRYDTENIFPLTGNPQSADVVGLDGVIQTYQQSLKNVVLCGPTLFADVLRKGLEISKQNSRQNPNSYTILLILTDGVIDDLEECKKILQSAGESAFSVIIVGIGNEKFSMMKDLDGPDTKRNNVRDCVNFIKFNDYINNTNGLLNEMLAEIPNQLKSFKKYNNNYQLIQQ</sequence>
<feature type="domain" description="C2" evidence="2">
    <location>
        <begin position="1"/>
        <end position="105"/>
    </location>
</feature>
<name>G0R6K8_ICHMU</name>